<sequence length="293" mass="33837">MALKYRSVPRKIIFLHSLFPIIYTLALIPFLIAPNDVKYNAWMVAYHPGMPLLDWNLSYDPWMFKLTEWHTGLVLISLLIYLTLSGVEIIKSFREKNSNFWKPETYTLRVMRDGVLQIVTLALSIVLVKIFNKNDTGDHLSAAYGAILVYATSFLVIKHSNFFRQIPITEDRKYKGSSIEPVVAVQLTTLLKQIMHEQKPYLKMSFSLPLLAQLCKSNVHHVSQVINESFNKSFFEWVADYRIEEAKRLLKDQAHLKIEEIAEQVGYSAKSSFNTAFKRITGITPSEFRNEAK</sequence>
<organism evidence="6 7">
    <name type="scientific">Chryseotalea sanaruensis</name>
    <dbReference type="NCBI Taxonomy" id="2482724"/>
    <lineage>
        <taxon>Bacteria</taxon>
        <taxon>Pseudomonadati</taxon>
        <taxon>Bacteroidota</taxon>
        <taxon>Cytophagia</taxon>
        <taxon>Cytophagales</taxon>
        <taxon>Chryseotaleaceae</taxon>
        <taxon>Chryseotalea</taxon>
    </lineage>
</organism>
<dbReference type="PROSITE" id="PS00041">
    <property type="entry name" value="HTH_ARAC_FAMILY_1"/>
    <property type="match status" value="1"/>
</dbReference>
<feature type="transmembrane region" description="Helical" evidence="4">
    <location>
        <begin position="140"/>
        <end position="157"/>
    </location>
</feature>
<dbReference type="GO" id="GO:0003700">
    <property type="term" value="F:DNA-binding transcription factor activity"/>
    <property type="evidence" value="ECO:0007669"/>
    <property type="project" value="InterPro"/>
</dbReference>
<dbReference type="GO" id="GO:0043565">
    <property type="term" value="F:sequence-specific DNA binding"/>
    <property type="evidence" value="ECO:0007669"/>
    <property type="project" value="InterPro"/>
</dbReference>
<dbReference type="InterPro" id="IPR009057">
    <property type="entry name" value="Homeodomain-like_sf"/>
</dbReference>
<evidence type="ECO:0000313" key="7">
    <source>
        <dbReference type="Proteomes" id="UP000288227"/>
    </source>
</evidence>
<dbReference type="InterPro" id="IPR018060">
    <property type="entry name" value="HTH_AraC"/>
</dbReference>
<dbReference type="PANTHER" id="PTHR43280">
    <property type="entry name" value="ARAC-FAMILY TRANSCRIPTIONAL REGULATOR"/>
    <property type="match status" value="1"/>
</dbReference>
<accession>A0A401UC96</accession>
<dbReference type="InterPro" id="IPR020449">
    <property type="entry name" value="Tscrpt_reg_AraC-type_HTH"/>
</dbReference>
<reference evidence="6 7" key="1">
    <citation type="submission" date="2018-11" db="EMBL/GenBank/DDBJ databases">
        <title>Chryseotalea sanarue gen. nov., sp., nov., a member of the family Cytophagaceae, isolated from a brackish lake in Hamamatsu Japan.</title>
        <authorList>
            <person name="Maejima Y."/>
            <person name="Iino T."/>
            <person name="Muraguchi Y."/>
            <person name="Fukuda K."/>
            <person name="Ohkuma M."/>
            <person name="Moriuchi R."/>
            <person name="Dohra H."/>
            <person name="Kimbara K."/>
            <person name="Shintani M."/>
        </authorList>
    </citation>
    <scope>NUCLEOTIDE SEQUENCE [LARGE SCALE GENOMIC DNA]</scope>
    <source>
        <strain evidence="6 7">Ys</strain>
    </source>
</reference>
<keyword evidence="4" id="KW-0472">Membrane</keyword>
<gene>
    <name evidence="6" type="ORF">SanaruYs_27370</name>
</gene>
<dbReference type="SMART" id="SM00342">
    <property type="entry name" value="HTH_ARAC"/>
    <property type="match status" value="1"/>
</dbReference>
<feature type="transmembrane region" description="Helical" evidence="4">
    <location>
        <begin position="69"/>
        <end position="90"/>
    </location>
</feature>
<feature type="domain" description="HTH araC/xylS-type" evidence="5">
    <location>
        <begin position="192"/>
        <end position="291"/>
    </location>
</feature>
<name>A0A401UC96_9BACT</name>
<feature type="transmembrane region" description="Helical" evidence="4">
    <location>
        <begin position="12"/>
        <end position="33"/>
    </location>
</feature>
<evidence type="ECO:0000256" key="2">
    <source>
        <dbReference type="ARBA" id="ARBA00023125"/>
    </source>
</evidence>
<keyword evidence="4" id="KW-1133">Transmembrane helix</keyword>
<keyword evidence="2" id="KW-0238">DNA-binding</keyword>
<keyword evidence="4" id="KW-0812">Transmembrane</keyword>
<evidence type="ECO:0000256" key="3">
    <source>
        <dbReference type="ARBA" id="ARBA00023163"/>
    </source>
</evidence>
<evidence type="ECO:0000256" key="1">
    <source>
        <dbReference type="ARBA" id="ARBA00023015"/>
    </source>
</evidence>
<dbReference type="Gene3D" id="1.10.10.60">
    <property type="entry name" value="Homeodomain-like"/>
    <property type="match status" value="1"/>
</dbReference>
<dbReference type="SUPFAM" id="SSF46689">
    <property type="entry name" value="Homeodomain-like"/>
    <property type="match status" value="1"/>
</dbReference>
<protein>
    <recommendedName>
        <fullName evidence="5">HTH araC/xylS-type domain-containing protein</fullName>
    </recommendedName>
</protein>
<dbReference type="PANTHER" id="PTHR43280:SF29">
    <property type="entry name" value="ARAC-FAMILY TRANSCRIPTIONAL REGULATOR"/>
    <property type="match status" value="1"/>
</dbReference>
<evidence type="ECO:0000259" key="5">
    <source>
        <dbReference type="PROSITE" id="PS01124"/>
    </source>
</evidence>
<comment type="caution">
    <text evidence="6">The sequence shown here is derived from an EMBL/GenBank/DDBJ whole genome shotgun (WGS) entry which is preliminary data.</text>
</comment>
<dbReference type="PROSITE" id="PS01124">
    <property type="entry name" value="HTH_ARAC_FAMILY_2"/>
    <property type="match status" value="1"/>
</dbReference>
<proteinExistence type="predicted"/>
<feature type="transmembrane region" description="Helical" evidence="4">
    <location>
        <begin position="110"/>
        <end position="128"/>
    </location>
</feature>
<dbReference type="Proteomes" id="UP000288227">
    <property type="component" value="Unassembled WGS sequence"/>
</dbReference>
<dbReference type="AlphaFoldDB" id="A0A401UC96"/>
<keyword evidence="7" id="KW-1185">Reference proteome</keyword>
<evidence type="ECO:0000256" key="4">
    <source>
        <dbReference type="SAM" id="Phobius"/>
    </source>
</evidence>
<evidence type="ECO:0000313" key="6">
    <source>
        <dbReference type="EMBL" id="GCC52500.1"/>
    </source>
</evidence>
<dbReference type="EMBL" id="BHXQ01000005">
    <property type="protein sequence ID" value="GCC52500.1"/>
    <property type="molecule type" value="Genomic_DNA"/>
</dbReference>
<keyword evidence="3" id="KW-0804">Transcription</keyword>
<keyword evidence="1" id="KW-0805">Transcription regulation</keyword>
<dbReference type="PRINTS" id="PR00032">
    <property type="entry name" value="HTHARAC"/>
</dbReference>
<dbReference type="InterPro" id="IPR018062">
    <property type="entry name" value="HTH_AraC-typ_CS"/>
</dbReference>
<dbReference type="Pfam" id="PF12833">
    <property type="entry name" value="HTH_18"/>
    <property type="match status" value="1"/>
</dbReference>